<feature type="transmembrane region" description="Helical" evidence="1">
    <location>
        <begin position="52"/>
        <end position="70"/>
    </location>
</feature>
<evidence type="ECO:0000313" key="3">
    <source>
        <dbReference type="Proteomes" id="UP000182412"/>
    </source>
</evidence>
<dbReference type="EMBL" id="FNJQ01000018">
    <property type="protein sequence ID" value="SDP42161.1"/>
    <property type="molecule type" value="Genomic_DNA"/>
</dbReference>
<accession>A0A1H0SK58</accession>
<dbReference type="OrthoDB" id="1666863at2"/>
<evidence type="ECO:0000313" key="2">
    <source>
        <dbReference type="EMBL" id="SDP42161.1"/>
    </source>
</evidence>
<keyword evidence="1" id="KW-0812">Transmembrane</keyword>
<gene>
    <name evidence="2" type="ORF">SAMN05216366_11831</name>
</gene>
<reference evidence="2 3" key="1">
    <citation type="submission" date="2016-10" db="EMBL/GenBank/DDBJ databases">
        <authorList>
            <person name="de Groot N.N."/>
        </authorList>
    </citation>
    <scope>NUCLEOTIDE SEQUENCE [LARGE SCALE GENOMIC DNA]</scope>
    <source>
        <strain evidence="2 3">S137</strain>
    </source>
</reference>
<dbReference type="Proteomes" id="UP000182412">
    <property type="component" value="Unassembled WGS sequence"/>
</dbReference>
<dbReference type="AlphaFoldDB" id="A0A1H0SK58"/>
<sequence length="79" mass="8346">MSGQQPNQESGLRQAIKAFSILGGVGIYLVVFVGICGYLGALAGDYLGLGNAGRIIGIIAGFPAAFYTLYRQLKHNELI</sequence>
<proteinExistence type="predicted"/>
<keyword evidence="1" id="KW-0472">Membrane</keyword>
<protein>
    <submittedName>
        <fullName evidence="2">Putative F0F1-ATPase subunit Ca2+/Mg2+ transporter</fullName>
    </submittedName>
</protein>
<evidence type="ECO:0000256" key="1">
    <source>
        <dbReference type="SAM" id="Phobius"/>
    </source>
</evidence>
<dbReference type="RefSeq" id="WP_074572462.1">
    <property type="nucleotide sequence ID" value="NZ_FNJQ01000018.1"/>
</dbReference>
<organism evidence="2 3">
    <name type="scientific">Selenomonas ruminantium</name>
    <dbReference type="NCBI Taxonomy" id="971"/>
    <lineage>
        <taxon>Bacteria</taxon>
        <taxon>Bacillati</taxon>
        <taxon>Bacillota</taxon>
        <taxon>Negativicutes</taxon>
        <taxon>Selenomonadales</taxon>
        <taxon>Selenomonadaceae</taxon>
        <taxon>Selenomonas</taxon>
    </lineage>
</organism>
<feature type="transmembrane region" description="Helical" evidence="1">
    <location>
        <begin position="21"/>
        <end position="40"/>
    </location>
</feature>
<keyword evidence="1" id="KW-1133">Transmembrane helix</keyword>
<name>A0A1H0SK58_SELRU</name>